<sequence>MDVPNDNPQNTLPTEDEIEQIANSRTGLLSYFKVARVEFPKFFILGIMFGLINFIYSFMRILKDLFVMVRQDQNSIMFMKIFYVLPISFASIVLIQWLMQNRSVSSIFNLFLITFTAFFFGLGVVFLYEKTLLPSGFKFKDVFADHKGGMRGLNVLKYFLITANEPVSTIIFIVAEMWGSLLMAYLFMSFLNESCTIRQFTRFLPPFYIIANLALLISGLVSSQFRELRKGFTYAQNQVLYSSIFIILGSICLVLLYMKFYFETKVNAIPIFLSSNTIKKKQKVSVGFQEGISIMMKSKLLMSLCIIVFFYNITFNLIESVYKAGIKAASKTLGLEVGEYSAKFNTIDQILVAVTVITLNLSAFSTLIETSGWITMGLLTPLMTLLGTIIVLGASIYNSGKEGLAFSWISSVFKHASYIYSIENYSGMFFLAFIKILKYSAFDICKEKMGMRIDPAHRARFKSVYDGIFNKLGKSIGSLYGLGVLVALDTDNVRKASPFTLIISLLLIYIWIRAVIYLSRAYNESIKNNSDVDIDLKKESKKLEAE</sequence>
<comment type="similarity">
    <text evidence="2 9">Belongs to the ADP/ATP translocase tlc family.</text>
</comment>
<evidence type="ECO:0000256" key="4">
    <source>
        <dbReference type="ARBA" id="ARBA00022692"/>
    </source>
</evidence>
<feature type="transmembrane region" description="Helical" evidence="9">
    <location>
        <begin position="170"/>
        <end position="191"/>
    </location>
</feature>
<keyword evidence="4 9" id="KW-0812">Transmembrane</keyword>
<dbReference type="GeneID" id="90541786"/>
<keyword evidence="3 9" id="KW-0813">Transport</keyword>
<feature type="transmembrane region" description="Helical" evidence="9">
    <location>
        <begin position="81"/>
        <end position="99"/>
    </location>
</feature>
<reference evidence="10" key="1">
    <citation type="journal article" date="2024" name="BMC Genomics">
        <title>Functional annotation of a divergent genome using sequence and structure-based similarity.</title>
        <authorList>
            <person name="Svedberg D."/>
            <person name="Winiger R.R."/>
            <person name="Berg A."/>
            <person name="Sharma H."/>
            <person name="Tellgren-Roth C."/>
            <person name="Debrunner-Vossbrinck B.A."/>
            <person name="Vossbrinck C.R."/>
            <person name="Barandun J."/>
        </authorList>
    </citation>
    <scope>NUCLEOTIDE SEQUENCE</scope>
    <source>
        <strain evidence="10">Illinois isolate</strain>
    </source>
</reference>
<evidence type="ECO:0000256" key="3">
    <source>
        <dbReference type="ARBA" id="ARBA00022448"/>
    </source>
</evidence>
<feature type="transmembrane region" description="Helical" evidence="9">
    <location>
        <begin position="203"/>
        <end position="221"/>
    </location>
</feature>
<dbReference type="Pfam" id="PF03219">
    <property type="entry name" value="TLC"/>
    <property type="match status" value="1"/>
</dbReference>
<keyword evidence="7 9" id="KW-1133">Transmembrane helix</keyword>
<name>A0AAX4JDK2_9MICR</name>
<feature type="transmembrane region" description="Helical" evidence="9">
    <location>
        <begin position="300"/>
        <end position="318"/>
    </location>
</feature>
<keyword evidence="11" id="KW-1185">Reference proteome</keyword>
<evidence type="ECO:0000256" key="6">
    <source>
        <dbReference type="ARBA" id="ARBA00022840"/>
    </source>
</evidence>
<dbReference type="PANTHER" id="PTHR31187">
    <property type="match status" value="1"/>
</dbReference>
<dbReference type="RefSeq" id="XP_065330106.1">
    <property type="nucleotide sequence ID" value="XM_065474034.1"/>
</dbReference>
<evidence type="ECO:0000256" key="8">
    <source>
        <dbReference type="ARBA" id="ARBA00023136"/>
    </source>
</evidence>
<evidence type="ECO:0000313" key="10">
    <source>
        <dbReference type="EMBL" id="WUR03961.1"/>
    </source>
</evidence>
<feature type="transmembrane region" description="Helical" evidence="9">
    <location>
        <begin position="375"/>
        <end position="397"/>
    </location>
</feature>
<dbReference type="InterPro" id="IPR004667">
    <property type="entry name" value="ADP_ATP_car_bac_type"/>
</dbReference>
<gene>
    <name evidence="10" type="ORF">VNE69_07030</name>
</gene>
<keyword evidence="8 9" id="KW-0472">Membrane</keyword>
<dbReference type="PANTHER" id="PTHR31187:SF1">
    <property type="entry name" value="ADP,ATP CARRIER PROTEIN 1"/>
    <property type="match status" value="1"/>
</dbReference>
<feature type="transmembrane region" description="Helical" evidence="9">
    <location>
        <begin position="350"/>
        <end position="368"/>
    </location>
</feature>
<feature type="transmembrane region" description="Helical" evidence="9">
    <location>
        <begin position="241"/>
        <end position="262"/>
    </location>
</feature>
<feature type="transmembrane region" description="Helical" evidence="9">
    <location>
        <begin position="499"/>
        <end position="518"/>
    </location>
</feature>
<comment type="subcellular location">
    <subcellularLocation>
        <location evidence="1 9">Membrane</location>
        <topology evidence="1 9">Multi-pass membrane protein</topology>
    </subcellularLocation>
</comment>
<evidence type="ECO:0000256" key="9">
    <source>
        <dbReference type="RuleBase" id="RU363121"/>
    </source>
</evidence>
<evidence type="ECO:0000256" key="2">
    <source>
        <dbReference type="ARBA" id="ARBA00007127"/>
    </source>
</evidence>
<dbReference type="KEGG" id="vnx:VNE69_07030"/>
<dbReference type="AlphaFoldDB" id="A0AAX4JDK2"/>
<dbReference type="Proteomes" id="UP001334084">
    <property type="component" value="Chromosome 7"/>
</dbReference>
<proteinExistence type="inferred from homology"/>
<dbReference type="GO" id="GO:0016020">
    <property type="term" value="C:membrane"/>
    <property type="evidence" value="ECO:0007669"/>
    <property type="project" value="UniProtKB-SubCell"/>
</dbReference>
<protein>
    <recommendedName>
        <fullName evidence="9">ADP,ATP carrier protein</fullName>
    </recommendedName>
</protein>
<evidence type="ECO:0000256" key="1">
    <source>
        <dbReference type="ARBA" id="ARBA00004141"/>
    </source>
</evidence>
<keyword evidence="6 9" id="KW-0067">ATP-binding</keyword>
<organism evidence="10 11">
    <name type="scientific">Vairimorpha necatrix</name>
    <dbReference type="NCBI Taxonomy" id="6039"/>
    <lineage>
        <taxon>Eukaryota</taxon>
        <taxon>Fungi</taxon>
        <taxon>Fungi incertae sedis</taxon>
        <taxon>Microsporidia</taxon>
        <taxon>Nosematidae</taxon>
        <taxon>Vairimorpha</taxon>
    </lineage>
</organism>
<feature type="transmembrane region" description="Helical" evidence="9">
    <location>
        <begin position="417"/>
        <end position="437"/>
    </location>
</feature>
<keyword evidence="5 9" id="KW-0547">Nucleotide-binding</keyword>
<feature type="transmembrane region" description="Helical" evidence="9">
    <location>
        <begin position="42"/>
        <end position="61"/>
    </location>
</feature>
<dbReference type="GO" id="GO:0005524">
    <property type="term" value="F:ATP binding"/>
    <property type="evidence" value="ECO:0007669"/>
    <property type="project" value="UniProtKB-KW"/>
</dbReference>
<accession>A0AAX4JDK2</accession>
<feature type="transmembrane region" description="Helical" evidence="9">
    <location>
        <begin position="468"/>
        <end position="487"/>
    </location>
</feature>
<dbReference type="GO" id="GO:0005471">
    <property type="term" value="F:ATP:ADP antiporter activity"/>
    <property type="evidence" value="ECO:0007669"/>
    <property type="project" value="InterPro"/>
</dbReference>
<dbReference type="EMBL" id="CP142732">
    <property type="protein sequence ID" value="WUR03961.1"/>
    <property type="molecule type" value="Genomic_DNA"/>
</dbReference>
<evidence type="ECO:0000313" key="11">
    <source>
        <dbReference type="Proteomes" id="UP001334084"/>
    </source>
</evidence>
<evidence type="ECO:0000256" key="5">
    <source>
        <dbReference type="ARBA" id="ARBA00022741"/>
    </source>
</evidence>
<evidence type="ECO:0000256" key="7">
    <source>
        <dbReference type="ARBA" id="ARBA00022989"/>
    </source>
</evidence>
<feature type="transmembrane region" description="Helical" evidence="9">
    <location>
        <begin position="106"/>
        <end position="128"/>
    </location>
</feature>